<evidence type="ECO:0000256" key="8">
    <source>
        <dbReference type="ARBA" id="ARBA00023098"/>
    </source>
</evidence>
<dbReference type="Pfam" id="PF02785">
    <property type="entry name" value="Biotin_carb_C"/>
    <property type="match status" value="1"/>
</dbReference>
<dbReference type="InterPro" id="IPR011764">
    <property type="entry name" value="Biotin_carboxylation_dom"/>
</dbReference>
<dbReference type="Pfam" id="PF00364">
    <property type="entry name" value="Biotin_lipoyl"/>
    <property type="match status" value="1"/>
</dbReference>
<evidence type="ECO:0000256" key="7">
    <source>
        <dbReference type="ARBA" id="ARBA00022840"/>
    </source>
</evidence>
<dbReference type="InterPro" id="IPR016185">
    <property type="entry name" value="PreATP-grasp_dom_sf"/>
</dbReference>
<dbReference type="InterPro" id="IPR029045">
    <property type="entry name" value="ClpP/crotonase-like_dom_sf"/>
</dbReference>
<dbReference type="SUPFAM" id="SSF52096">
    <property type="entry name" value="ClpP/crotonase"/>
    <property type="match status" value="2"/>
</dbReference>
<dbReference type="InterPro" id="IPR005479">
    <property type="entry name" value="CPAse_ATP-bd"/>
</dbReference>
<dbReference type="GO" id="GO:0003989">
    <property type="term" value="F:acetyl-CoA carboxylase activity"/>
    <property type="evidence" value="ECO:0007669"/>
    <property type="project" value="UniProtKB-EC"/>
</dbReference>
<keyword evidence="6" id="KW-0276">Fatty acid metabolism</keyword>
<organism evidence="15 16">
    <name type="scientific">Candidatus Phosphoribacter hodrii</name>
    <dbReference type="NCBI Taxonomy" id="2953743"/>
    <lineage>
        <taxon>Bacteria</taxon>
        <taxon>Bacillati</taxon>
        <taxon>Actinomycetota</taxon>
        <taxon>Actinomycetes</taxon>
        <taxon>Micrococcales</taxon>
        <taxon>Dermatophilaceae</taxon>
        <taxon>Candidatus Phosphoribacter</taxon>
    </lineage>
</organism>
<protein>
    <recommendedName>
        <fullName evidence="2">biotin carboxylase</fullName>
        <ecNumber evidence="2">6.3.4.14</ecNumber>
    </recommendedName>
</protein>
<evidence type="ECO:0000256" key="10">
    <source>
        <dbReference type="ARBA" id="ARBA00048065"/>
    </source>
</evidence>
<evidence type="ECO:0000259" key="12">
    <source>
        <dbReference type="PROSITE" id="PS50968"/>
    </source>
</evidence>
<dbReference type="Pfam" id="PF08326">
    <property type="entry name" value="ACC_central"/>
    <property type="match status" value="1"/>
</dbReference>
<accession>A0A935CD43</accession>
<dbReference type="EMBL" id="JADIXZ010000003">
    <property type="protein sequence ID" value="MBK6300377.1"/>
    <property type="molecule type" value="Genomic_DNA"/>
</dbReference>
<evidence type="ECO:0000256" key="9">
    <source>
        <dbReference type="ARBA" id="ARBA00023160"/>
    </source>
</evidence>
<gene>
    <name evidence="15" type="ORF">IPF40_04725</name>
</gene>
<evidence type="ECO:0000256" key="1">
    <source>
        <dbReference type="ARBA" id="ARBA00001953"/>
    </source>
</evidence>
<dbReference type="Pfam" id="PF01039">
    <property type="entry name" value="Carboxyl_trans"/>
    <property type="match status" value="1"/>
</dbReference>
<keyword evidence="9" id="KW-0275">Fatty acid biosynthesis</keyword>
<evidence type="ECO:0000259" key="13">
    <source>
        <dbReference type="PROSITE" id="PS50979"/>
    </source>
</evidence>
<dbReference type="InterPro" id="IPR011763">
    <property type="entry name" value="COA_CT_C"/>
</dbReference>
<dbReference type="InterPro" id="IPR005482">
    <property type="entry name" value="Biotin_COase_C"/>
</dbReference>
<dbReference type="PROSITE" id="PS50979">
    <property type="entry name" value="BC"/>
    <property type="match status" value="1"/>
</dbReference>
<comment type="caution">
    <text evidence="15">The sequence shown here is derived from an EMBL/GenBank/DDBJ whole genome shotgun (WGS) entry which is preliminary data.</text>
</comment>
<keyword evidence="3" id="KW-0444">Lipid biosynthesis</keyword>
<dbReference type="Gene3D" id="2.40.50.100">
    <property type="match status" value="1"/>
</dbReference>
<dbReference type="Pfam" id="PF02786">
    <property type="entry name" value="CPSase_L_D2"/>
    <property type="match status" value="1"/>
</dbReference>
<dbReference type="SUPFAM" id="SSF51246">
    <property type="entry name" value="Rudiment single hybrid motif"/>
    <property type="match status" value="1"/>
</dbReference>
<evidence type="ECO:0000256" key="5">
    <source>
        <dbReference type="ARBA" id="ARBA00022741"/>
    </source>
</evidence>
<dbReference type="SUPFAM" id="SSF51230">
    <property type="entry name" value="Single hybrid motif"/>
    <property type="match status" value="1"/>
</dbReference>
<name>A0A935CD43_9MICO</name>
<dbReference type="GO" id="GO:0005524">
    <property type="term" value="F:ATP binding"/>
    <property type="evidence" value="ECO:0007669"/>
    <property type="project" value="UniProtKB-KW"/>
</dbReference>
<proteinExistence type="predicted"/>
<dbReference type="InterPro" id="IPR049076">
    <property type="entry name" value="ACCA"/>
</dbReference>
<dbReference type="InterPro" id="IPR034733">
    <property type="entry name" value="AcCoA_carboxyl_beta"/>
</dbReference>
<feature type="domain" description="CoA carboxyltransferase C-terminal" evidence="14">
    <location>
        <begin position="1505"/>
        <end position="1791"/>
    </location>
</feature>
<dbReference type="GO" id="GO:0006633">
    <property type="term" value="P:fatty acid biosynthetic process"/>
    <property type="evidence" value="ECO:0007669"/>
    <property type="project" value="UniProtKB-KW"/>
</dbReference>
<dbReference type="PANTHER" id="PTHR45728">
    <property type="entry name" value="ACETYL-COA CARBOXYLASE, ISOFORM A"/>
    <property type="match status" value="1"/>
</dbReference>
<evidence type="ECO:0000256" key="2">
    <source>
        <dbReference type="ARBA" id="ARBA00013263"/>
    </source>
</evidence>
<evidence type="ECO:0000256" key="4">
    <source>
        <dbReference type="ARBA" id="ARBA00022598"/>
    </source>
</evidence>
<dbReference type="InterPro" id="IPR013537">
    <property type="entry name" value="AcCoA_COase_cen"/>
</dbReference>
<dbReference type="PROSITE" id="PS50968">
    <property type="entry name" value="BIOTINYL_LIPOYL"/>
    <property type="match status" value="1"/>
</dbReference>
<dbReference type="GO" id="GO:0004075">
    <property type="term" value="F:biotin carboxylase activity"/>
    <property type="evidence" value="ECO:0007669"/>
    <property type="project" value="UniProtKB-EC"/>
</dbReference>
<evidence type="ECO:0000256" key="11">
    <source>
        <dbReference type="ARBA" id="ARBA00048600"/>
    </source>
</evidence>
<dbReference type="Pfam" id="PF00289">
    <property type="entry name" value="Biotin_carb_N"/>
    <property type="match status" value="1"/>
</dbReference>
<dbReference type="Proteomes" id="UP000718281">
    <property type="component" value="Unassembled WGS sequence"/>
</dbReference>
<keyword evidence="7" id="KW-0067">ATP-binding</keyword>
<dbReference type="SMART" id="SM00878">
    <property type="entry name" value="Biotin_carb_C"/>
    <property type="match status" value="1"/>
</dbReference>
<comment type="catalytic activity">
    <reaction evidence="11">
        <text>N(6)-biotinyl-L-lysyl-[protein] + hydrogencarbonate + ATP = N(6)-carboxybiotinyl-L-lysyl-[protein] + ADP + phosphate + H(+)</text>
        <dbReference type="Rhea" id="RHEA:13501"/>
        <dbReference type="Rhea" id="RHEA-COMP:10505"/>
        <dbReference type="Rhea" id="RHEA-COMP:10506"/>
        <dbReference type="ChEBI" id="CHEBI:15378"/>
        <dbReference type="ChEBI" id="CHEBI:17544"/>
        <dbReference type="ChEBI" id="CHEBI:30616"/>
        <dbReference type="ChEBI" id="CHEBI:43474"/>
        <dbReference type="ChEBI" id="CHEBI:83144"/>
        <dbReference type="ChEBI" id="CHEBI:83145"/>
        <dbReference type="ChEBI" id="CHEBI:456216"/>
        <dbReference type="EC" id="6.3.4.14"/>
    </reaction>
</comment>
<reference evidence="15 16" key="1">
    <citation type="submission" date="2020-10" db="EMBL/GenBank/DDBJ databases">
        <title>Connecting structure to function with the recovery of over 1000 high-quality activated sludge metagenome-assembled genomes encoding full-length rRNA genes using long-read sequencing.</title>
        <authorList>
            <person name="Singleton C.M."/>
            <person name="Petriglieri F."/>
            <person name="Kristensen J.M."/>
            <person name="Kirkegaard R.H."/>
            <person name="Michaelsen T.Y."/>
            <person name="Andersen M.H."/>
            <person name="Karst S.M."/>
            <person name="Dueholm M.S."/>
            <person name="Nielsen P.H."/>
            <person name="Albertsen M."/>
        </authorList>
    </citation>
    <scope>NUCLEOTIDE SEQUENCE [LARGE SCALE GENOMIC DNA]</scope>
    <source>
        <strain evidence="15">AalE_18-Q3-R2-46_BAT3C.188</strain>
    </source>
</reference>
<dbReference type="InterPro" id="IPR005481">
    <property type="entry name" value="BC-like_N"/>
</dbReference>
<evidence type="ECO:0000313" key="16">
    <source>
        <dbReference type="Proteomes" id="UP000718281"/>
    </source>
</evidence>
<dbReference type="SUPFAM" id="SSF52440">
    <property type="entry name" value="PreATP-grasp domain"/>
    <property type="match status" value="1"/>
</dbReference>
<feature type="domain" description="Lipoyl-binding" evidence="12">
    <location>
        <begin position="509"/>
        <end position="590"/>
    </location>
</feature>
<comment type="cofactor">
    <cofactor evidence="1">
        <name>biotin</name>
        <dbReference type="ChEBI" id="CHEBI:57586"/>
    </cofactor>
</comment>
<dbReference type="PANTHER" id="PTHR45728:SF3">
    <property type="entry name" value="ACETYL-COA CARBOXYLASE"/>
    <property type="match status" value="1"/>
</dbReference>
<dbReference type="Gene3D" id="3.90.226.10">
    <property type="entry name" value="2-enoyl-CoA Hydratase, Chain A, domain 1"/>
    <property type="match status" value="2"/>
</dbReference>
<evidence type="ECO:0000313" key="15">
    <source>
        <dbReference type="EMBL" id="MBK6300377.1"/>
    </source>
</evidence>
<evidence type="ECO:0000259" key="14">
    <source>
        <dbReference type="PROSITE" id="PS50989"/>
    </source>
</evidence>
<keyword evidence="8" id="KW-0443">Lipid metabolism</keyword>
<keyword evidence="4" id="KW-0436">Ligase</keyword>
<dbReference type="EC" id="6.3.4.14" evidence="2"/>
<feature type="domain" description="Biotin carboxylation" evidence="13">
    <location>
        <begin position="3"/>
        <end position="393"/>
    </location>
</feature>
<dbReference type="SUPFAM" id="SSF56059">
    <property type="entry name" value="Glutathione synthetase ATP-binding domain-like"/>
    <property type="match status" value="1"/>
</dbReference>
<sequence length="1799" mass="195043">MNDISRLAIIDRGEPVVRVLAAVGNLNRRGDVPSITSIVVTEQSSERAWFAREADELITPPPSPDEVDLSAHIEPDQVVAQVLGAKADTAWIGHTPCLDRAELVAQLEAAGVRVVGPAAQTIRDLADPARLAALGREAGLSPVPDHLTPADWRRIEIDVLADSAGTVWTLGLRDASIRRGATPVLAEMPAPGVSDTTAGAMSHAVRRLVRAAAYRGAGVVELALAHDGESFWLVGVDTLARTEHALVEEITGASFIGLRLRLAAGDALPATPPTPNGHAVEVRLLAHDPGREYAASGGALEMLSLPVGTGVRVDSSIREGDLVDGRVEPLIATVTAWGRDREEALDRAHGALERTTVVLEIGMTNRTADLAVLERVAAAEQPFDAGWYDRTLAAGGFTSVADPLAVVAAAVEAYESDSTMVNAAFFASAARGRPERPERVGSLVQLSYRGHDYRLRVDRTGPRSYRVRGNATVDLIVDRLGDFERRIICNGHKHRLVAVEQGADFRLDLDGVGHTVSREDGVVVRTGWPALVSSLLVEPGQDVSAGQPVAVLESMKMVTTVTAPFDGTVTSLAVSNNTQIERGAPLMRIKAASHQHLDLGPGDGVGAEPESAVDFSALVTSDGNPEGKDATWVHAHLGDYLLGYDLDPESFKGLLKRQATLGATLPANDPELVGAENALLDLFSDLGALYRPRTEAENPDQMADDNTQEYFLSYLQWLDADQAGLPERYRKRLGAALARYGVAGLSRTKALEAATVWLYRAFARIPEIAPAIVAILNRRLTHHDELADMATLDARARLDRLVRATEGRQQNVSDLARDIIFHFFEEPEMLAATAQMQDQVRADLAALRDLPSGPDREARIEALVAAPHPVRTDLLDAWLQTDADAAGTAYRDVVLEVYARRFYRIRDLQDFGTRSVGAFRIAHADYEHAGMPVRLVNSYLPLEQLPPFADALRGYLSDVPAGREVVVDLVVWQNGKLPDADALVEQVHGIIEHCDFGHALHRLDLTVTGQVGDSSGRSTAHMTFRQGADGAFTEDRLYRNLHPMLAKRLDLWRLSNFTLERLPSTEDVYLFFGVAHENPKDRRLFAVAEVRDLVAVRDDQTGAQTYPRLGRIGLQALAAMRTALSHYPPRERPTANRLVLNVRPVWEIPAEEWPALAANYLPLAKGAGLEKVVMHLRTPVPAEDGGTTLVEKVMTIDGIGRTGTTIRFGDPGANPIRPLTRYAQKVLTAERFGTPYPYEIIHMLTPAEGEPSPFPRGHFQELDLDADGETLIPVDRPPAGNTAHLVVGLLTTYTDLVPEGMTRLAMLSDPTQGLGNLAEPECRLINASLALAAERKIPVEWYACSSGALIAMDSGTENMDFIALTLRRIIEFTQAGHEINIVVTGINVGGQPYWNAEATMLMHTKGILIMTPASTMVLTGKQALDFSGAVSAEDNFGIGGYDRVMGLNGQGQYWAPSFQDACRLLLEHYNYTYVVPGERFPRRGLTSDPVERDVRESAHEQVPGTRFTTVAEVFDFATNPDRKQPFDMRSVMRAVSDTDCEPLERWKHWQDGENSIVWDVAVGGIPVCMIGLSSRSLPRKGFVPADGPPAWTSGTLFPQASRKTARAINATTGNRPLVVMANLSGFDGSPESMRKWQLEYGAEIGRAITNFNGPIVFIVVSRYHGGAFVVFSKALTESMEIAAIEGSYASVIGGAPAAATVFARDVKIRTDKDPRVVEALAAAAAAKGPEAGRLRAKAAAVAAAVRSEKLGEVADEFDSIHTIERALAMGSVDRIITAEELRPYIIGALERGMAKFTTS</sequence>
<dbReference type="InterPro" id="IPR011053">
    <property type="entry name" value="Single_hybrid_motif"/>
</dbReference>
<dbReference type="InterPro" id="IPR000089">
    <property type="entry name" value="Biotin_lipoyl"/>
</dbReference>
<dbReference type="Gene3D" id="3.30.470.20">
    <property type="entry name" value="ATP-grasp fold, B domain"/>
    <property type="match status" value="1"/>
</dbReference>
<comment type="catalytic activity">
    <reaction evidence="10">
        <text>hydrogencarbonate + acetyl-CoA + ATP = malonyl-CoA + ADP + phosphate + H(+)</text>
        <dbReference type="Rhea" id="RHEA:11308"/>
        <dbReference type="ChEBI" id="CHEBI:15378"/>
        <dbReference type="ChEBI" id="CHEBI:17544"/>
        <dbReference type="ChEBI" id="CHEBI:30616"/>
        <dbReference type="ChEBI" id="CHEBI:43474"/>
        <dbReference type="ChEBI" id="CHEBI:57288"/>
        <dbReference type="ChEBI" id="CHEBI:57384"/>
        <dbReference type="ChEBI" id="CHEBI:456216"/>
        <dbReference type="EC" id="6.4.1.2"/>
    </reaction>
</comment>
<dbReference type="InterPro" id="IPR011054">
    <property type="entry name" value="Rudment_hybrid_motif"/>
</dbReference>
<evidence type="ECO:0000256" key="6">
    <source>
        <dbReference type="ARBA" id="ARBA00022832"/>
    </source>
</evidence>
<dbReference type="PROSITE" id="PS50989">
    <property type="entry name" value="COA_CT_CTER"/>
    <property type="match status" value="1"/>
</dbReference>
<keyword evidence="5" id="KW-0547">Nucleotide-binding</keyword>
<dbReference type="CDD" id="cd06850">
    <property type="entry name" value="biotinyl_domain"/>
    <property type="match status" value="1"/>
</dbReference>
<evidence type="ECO:0000256" key="3">
    <source>
        <dbReference type="ARBA" id="ARBA00022516"/>
    </source>
</evidence>